<dbReference type="PANTHER" id="PTHR44259">
    <property type="entry name" value="OS07G0183000 PROTEIN-RELATED"/>
    <property type="match status" value="1"/>
</dbReference>
<dbReference type="PANTHER" id="PTHR44259:SF114">
    <property type="entry name" value="OS06G0707300 PROTEIN"/>
    <property type="match status" value="1"/>
</dbReference>
<protein>
    <recommendedName>
        <fullName evidence="2">KIB1-4 beta-propeller domain-containing protein</fullName>
    </recommendedName>
</protein>
<comment type="caution">
    <text evidence="3">The sequence shown here is derived from an EMBL/GenBank/DDBJ whole genome shotgun (WGS) entry which is preliminary data.</text>
</comment>
<reference evidence="3" key="1">
    <citation type="submission" date="2022-02" db="EMBL/GenBank/DDBJ databases">
        <authorList>
            <person name="Henning P.M."/>
            <person name="McCubbin A.G."/>
            <person name="Shore J.S."/>
        </authorList>
    </citation>
    <scope>NUCLEOTIDE SEQUENCE</scope>
    <source>
        <strain evidence="3">F60SS</strain>
        <tissue evidence="3">Leaves</tissue>
    </source>
</reference>
<sequence length="308" mass="33447">MLGLQKVVLSSTPAAHDFVALAIYGEGDRLAFCKCGDDKWTSLQTSSIGFSDIIFYEGKFYAICPSHLVVCDLESLPNFEAHHVKAPQQQCSGIMWYLVGSPTYGLLTVSRRYAYFKVATIDNETSIGYRTTAFKVYKFKKRQRRAPKWTKITESPPLPIDPPPPSPSARHRQEQQIEEQSANLDLALEADLSSSPLPLSLVASPPAISSPLQARPPPPALLAAFLCSHHRAPKGRSPLFSELEPPRTGCRIPCSSADGTNIAAGLLLCSPSRVMWTLLFGGVPTTGNCRGDDDGVSVGLGGDSARRF</sequence>
<evidence type="ECO:0000313" key="4">
    <source>
        <dbReference type="Proteomes" id="UP001141552"/>
    </source>
</evidence>
<dbReference type="Proteomes" id="UP001141552">
    <property type="component" value="Unassembled WGS sequence"/>
</dbReference>
<dbReference type="InterPro" id="IPR005174">
    <property type="entry name" value="KIB1-4_b-propeller"/>
</dbReference>
<dbReference type="InterPro" id="IPR050942">
    <property type="entry name" value="F-box_BR-signaling"/>
</dbReference>
<feature type="compositionally biased region" description="Pro residues" evidence="1">
    <location>
        <begin position="156"/>
        <end position="167"/>
    </location>
</feature>
<name>A0A9Q0GFX1_9ROSI</name>
<dbReference type="Pfam" id="PF03478">
    <property type="entry name" value="Beta-prop_KIB1-4"/>
    <property type="match status" value="1"/>
</dbReference>
<evidence type="ECO:0000259" key="2">
    <source>
        <dbReference type="Pfam" id="PF03478"/>
    </source>
</evidence>
<evidence type="ECO:0000256" key="1">
    <source>
        <dbReference type="SAM" id="MobiDB-lite"/>
    </source>
</evidence>
<reference evidence="3" key="2">
    <citation type="journal article" date="2023" name="Plants (Basel)">
        <title>Annotation of the Turnera subulata (Passifloraceae) Draft Genome Reveals the S-Locus Evolved after the Divergence of Turneroideae from Passifloroideae in a Stepwise Manner.</title>
        <authorList>
            <person name="Henning P.M."/>
            <person name="Roalson E.H."/>
            <person name="Mir W."/>
            <person name="McCubbin A.G."/>
            <person name="Shore J.S."/>
        </authorList>
    </citation>
    <scope>NUCLEOTIDE SEQUENCE</scope>
    <source>
        <strain evidence="3">F60SS</strain>
    </source>
</reference>
<proteinExistence type="predicted"/>
<feature type="domain" description="KIB1-4 beta-propeller" evidence="2">
    <location>
        <begin position="4"/>
        <end position="153"/>
    </location>
</feature>
<evidence type="ECO:0000313" key="3">
    <source>
        <dbReference type="EMBL" id="KAJ4849147.1"/>
    </source>
</evidence>
<dbReference type="OrthoDB" id="842701at2759"/>
<organism evidence="3 4">
    <name type="scientific">Turnera subulata</name>
    <dbReference type="NCBI Taxonomy" id="218843"/>
    <lineage>
        <taxon>Eukaryota</taxon>
        <taxon>Viridiplantae</taxon>
        <taxon>Streptophyta</taxon>
        <taxon>Embryophyta</taxon>
        <taxon>Tracheophyta</taxon>
        <taxon>Spermatophyta</taxon>
        <taxon>Magnoliopsida</taxon>
        <taxon>eudicotyledons</taxon>
        <taxon>Gunneridae</taxon>
        <taxon>Pentapetalae</taxon>
        <taxon>rosids</taxon>
        <taxon>fabids</taxon>
        <taxon>Malpighiales</taxon>
        <taxon>Passifloraceae</taxon>
        <taxon>Turnera</taxon>
    </lineage>
</organism>
<keyword evidence="4" id="KW-1185">Reference proteome</keyword>
<accession>A0A9Q0GFX1</accession>
<dbReference type="AlphaFoldDB" id="A0A9Q0GFX1"/>
<dbReference type="EMBL" id="JAKUCV010000689">
    <property type="protein sequence ID" value="KAJ4849147.1"/>
    <property type="molecule type" value="Genomic_DNA"/>
</dbReference>
<gene>
    <name evidence="3" type="ORF">Tsubulata_050006</name>
</gene>
<feature type="region of interest" description="Disordered" evidence="1">
    <location>
        <begin position="147"/>
        <end position="178"/>
    </location>
</feature>